<organism evidence="2 3">
    <name type="scientific">Amphibalanus amphitrite</name>
    <name type="common">Striped barnacle</name>
    <name type="synonym">Balanus amphitrite</name>
    <dbReference type="NCBI Taxonomy" id="1232801"/>
    <lineage>
        <taxon>Eukaryota</taxon>
        <taxon>Metazoa</taxon>
        <taxon>Ecdysozoa</taxon>
        <taxon>Arthropoda</taxon>
        <taxon>Crustacea</taxon>
        <taxon>Multicrustacea</taxon>
        <taxon>Cirripedia</taxon>
        <taxon>Thoracica</taxon>
        <taxon>Thoracicalcarea</taxon>
        <taxon>Balanomorpha</taxon>
        <taxon>Balanoidea</taxon>
        <taxon>Balanidae</taxon>
        <taxon>Amphibalaninae</taxon>
        <taxon>Amphibalanus</taxon>
    </lineage>
</organism>
<evidence type="ECO:0000313" key="3">
    <source>
        <dbReference type="Proteomes" id="UP000440578"/>
    </source>
</evidence>
<name>A0A6A4VVC6_AMPAM</name>
<protein>
    <submittedName>
        <fullName evidence="2">Uncharacterized protein</fullName>
    </submittedName>
</protein>
<reference evidence="2 3" key="1">
    <citation type="submission" date="2019-07" db="EMBL/GenBank/DDBJ databases">
        <title>Draft genome assembly of a fouling barnacle, Amphibalanus amphitrite (Darwin, 1854): The first reference genome for Thecostraca.</title>
        <authorList>
            <person name="Kim W."/>
        </authorList>
    </citation>
    <scope>NUCLEOTIDE SEQUENCE [LARGE SCALE GENOMIC DNA]</scope>
    <source>
        <strain evidence="2">SNU_AA5</strain>
        <tissue evidence="2">Soma without cirri and trophi</tissue>
    </source>
</reference>
<feature type="chain" id="PRO_5025446471" evidence="1">
    <location>
        <begin position="25"/>
        <end position="206"/>
    </location>
</feature>
<accession>A0A6A4VVC6</accession>
<dbReference type="Pfam" id="PF11303">
    <property type="entry name" value="DUF3105"/>
    <property type="match status" value="1"/>
</dbReference>
<dbReference type="InterPro" id="IPR021454">
    <property type="entry name" value="DUF3105"/>
</dbReference>
<dbReference type="AlphaFoldDB" id="A0A6A4VVC6"/>
<comment type="caution">
    <text evidence="2">The sequence shown here is derived from an EMBL/GenBank/DDBJ whole genome shotgun (WGS) entry which is preliminary data.</text>
</comment>
<feature type="signal peptide" evidence="1">
    <location>
        <begin position="1"/>
        <end position="24"/>
    </location>
</feature>
<dbReference type="PANTHER" id="PTHR34179">
    <property type="entry name" value="TUMOR PROTEIN P53-INDUCIBLE PROTEIN 13"/>
    <property type="match status" value="1"/>
</dbReference>
<gene>
    <name evidence="2" type="ORF">FJT64_007621</name>
</gene>
<dbReference type="PANTHER" id="PTHR34179:SF1">
    <property type="entry name" value="TUMOR PROTEIN P53-INDUCIBLE PROTEIN 13"/>
    <property type="match status" value="1"/>
</dbReference>
<keyword evidence="1" id="KW-0732">Signal</keyword>
<dbReference type="GO" id="GO:0005737">
    <property type="term" value="C:cytoplasm"/>
    <property type="evidence" value="ECO:0007669"/>
    <property type="project" value="TreeGrafter"/>
</dbReference>
<dbReference type="Proteomes" id="UP000440578">
    <property type="component" value="Unassembled WGS sequence"/>
</dbReference>
<dbReference type="EMBL" id="VIIS01001665">
    <property type="protein sequence ID" value="KAF0294732.1"/>
    <property type="molecule type" value="Genomic_DNA"/>
</dbReference>
<dbReference type="OrthoDB" id="5960270at2759"/>
<evidence type="ECO:0000313" key="2">
    <source>
        <dbReference type="EMBL" id="KAF0294732.1"/>
    </source>
</evidence>
<sequence>MAVRLPPLVTLVLLLLVLESGVKTARLDLFDRKQGIRMGVPSNGCDDGKTGLSVDYNGSAVEYTCFLPKSKRWRVGLNVVEPVQHCDDLPDDYYHGSVIMLYHPCADYREVDRLKGLVRGCIRKHIITPYPKLSLLRPLALVAWGCRLEMSHVDPATVRSFIREKGLKGPEGDLPKQGQYDFMLLQRAEPPAGSDINDSVLCPSQP</sequence>
<evidence type="ECO:0000256" key="1">
    <source>
        <dbReference type="SAM" id="SignalP"/>
    </source>
</evidence>
<proteinExistence type="predicted"/>
<keyword evidence="3" id="KW-1185">Reference proteome</keyword>